<gene>
    <name evidence="2" type="ordered locus">Mpal_1294</name>
</gene>
<sequence length="151" mass="17256">MVLMNPNEPDTDEDQPEEEKMVDHETLLEMTADDIFADCEDDVVCIAEALEDLDPAMRDELLVSDHLNAYQTFYYYFRQIPEELIQERLILQPASALGEGVLVEEIDLYELVFTVHQRGPLMAVSDGEALLETFEGPHAYTRARAYAEDLI</sequence>
<feature type="region of interest" description="Disordered" evidence="1">
    <location>
        <begin position="1"/>
        <end position="20"/>
    </location>
</feature>
<keyword evidence="3" id="KW-1185">Reference proteome</keyword>
<evidence type="ECO:0000313" key="3">
    <source>
        <dbReference type="Proteomes" id="UP000002457"/>
    </source>
</evidence>
<dbReference type="KEGG" id="mpl:Mpal_1294"/>
<evidence type="ECO:0000313" key="2">
    <source>
        <dbReference type="EMBL" id="ACL16628.1"/>
    </source>
</evidence>
<dbReference type="Proteomes" id="UP000002457">
    <property type="component" value="Chromosome"/>
</dbReference>
<dbReference type="eggNOG" id="arCOG05311">
    <property type="taxonomic scope" value="Archaea"/>
</dbReference>
<proteinExistence type="predicted"/>
<dbReference type="STRING" id="521011.Mpal_1294"/>
<evidence type="ECO:0000256" key="1">
    <source>
        <dbReference type="SAM" id="MobiDB-lite"/>
    </source>
</evidence>
<dbReference type="AlphaFoldDB" id="B8GHM3"/>
<dbReference type="HOGENOM" id="CLU_1922810_0_0_2"/>
<accession>B8GHM3</accession>
<protein>
    <submittedName>
        <fullName evidence="2">Uncharacterized protein</fullName>
    </submittedName>
</protein>
<organism evidence="2 3">
    <name type="scientific">Methanosphaerula palustris (strain ATCC BAA-1556 / DSM 19958 / E1-9c)</name>
    <dbReference type="NCBI Taxonomy" id="521011"/>
    <lineage>
        <taxon>Archaea</taxon>
        <taxon>Methanobacteriati</taxon>
        <taxon>Methanobacteriota</taxon>
        <taxon>Stenosarchaea group</taxon>
        <taxon>Methanomicrobia</taxon>
        <taxon>Methanomicrobiales</taxon>
        <taxon>Methanoregulaceae</taxon>
        <taxon>Methanosphaerula</taxon>
    </lineage>
</organism>
<name>B8GHM3_METPE</name>
<dbReference type="EMBL" id="CP001338">
    <property type="protein sequence ID" value="ACL16628.1"/>
    <property type="molecule type" value="Genomic_DNA"/>
</dbReference>
<reference evidence="2 3" key="1">
    <citation type="journal article" date="2015" name="Genome Announc.">
        <title>Complete Genome Sequence of Methanosphaerula palustris E1-9CT, a Hydrogenotrophic Methanogen Isolated from a Minerotrophic Fen Peatland.</title>
        <authorList>
            <person name="Cadillo-Quiroz H."/>
            <person name="Browne P."/>
            <person name="Kyrpides N."/>
            <person name="Woyke T."/>
            <person name="Goodwin L."/>
            <person name="Detter C."/>
            <person name="Yavitt J.B."/>
            <person name="Zinder S.H."/>
        </authorList>
    </citation>
    <scope>NUCLEOTIDE SEQUENCE [LARGE SCALE GENOMIC DNA]</scope>
    <source>
        <strain evidence="3">ATCC BAA-1556 / DSM 19958 / E1-9c</strain>
    </source>
</reference>